<evidence type="ECO:0000259" key="5">
    <source>
        <dbReference type="PROSITE" id="PS50977"/>
    </source>
</evidence>
<keyword evidence="1" id="KW-0805">Transcription regulation</keyword>
<dbReference type="PRINTS" id="PR00455">
    <property type="entry name" value="HTHTETR"/>
</dbReference>
<evidence type="ECO:0000256" key="2">
    <source>
        <dbReference type="ARBA" id="ARBA00023125"/>
    </source>
</evidence>
<dbReference type="InterPro" id="IPR009057">
    <property type="entry name" value="Homeodomain-like_sf"/>
</dbReference>
<dbReference type="Proteomes" id="UP001519887">
    <property type="component" value="Unassembled WGS sequence"/>
</dbReference>
<dbReference type="PANTHER" id="PTHR47506">
    <property type="entry name" value="TRANSCRIPTIONAL REGULATORY PROTEIN"/>
    <property type="match status" value="1"/>
</dbReference>
<proteinExistence type="predicted"/>
<evidence type="ECO:0000313" key="6">
    <source>
        <dbReference type="EMBL" id="MBW7453047.1"/>
    </source>
</evidence>
<evidence type="ECO:0000313" key="7">
    <source>
        <dbReference type="Proteomes" id="UP001519887"/>
    </source>
</evidence>
<evidence type="ECO:0000256" key="4">
    <source>
        <dbReference type="PROSITE-ProRule" id="PRU00335"/>
    </source>
</evidence>
<keyword evidence="2 4" id="KW-0238">DNA-binding</keyword>
<feature type="DNA-binding region" description="H-T-H motif" evidence="4">
    <location>
        <begin position="25"/>
        <end position="44"/>
    </location>
</feature>
<dbReference type="InterPro" id="IPR036271">
    <property type="entry name" value="Tet_transcr_reg_TetR-rel_C_sf"/>
</dbReference>
<dbReference type="EMBL" id="JAHZIK010000036">
    <property type="protein sequence ID" value="MBW7453047.1"/>
    <property type="molecule type" value="Genomic_DNA"/>
</dbReference>
<dbReference type="RefSeq" id="WP_210044104.1">
    <property type="nucleotide sequence ID" value="NZ_JBHLVU010000009.1"/>
</dbReference>
<dbReference type="Pfam" id="PF00440">
    <property type="entry name" value="TetR_N"/>
    <property type="match status" value="1"/>
</dbReference>
<dbReference type="SUPFAM" id="SSF46689">
    <property type="entry name" value="Homeodomain-like"/>
    <property type="match status" value="1"/>
</dbReference>
<feature type="domain" description="HTH tetR-type" evidence="5">
    <location>
        <begin position="2"/>
        <end position="62"/>
    </location>
</feature>
<accession>A0ABS7BWS6</accession>
<sequence>MDNRKTQIVELAFNLIQEKGYVAFSYDDLAKPLGVTKASIHYHFEKKEDLGLTIADRMLQALEQFPVRFASHTAQERLNKFIEERIERFGDHEICPLSSLQTDYESLPQELQKKVQLVSQKEIAVLADILTDMKSEGLLESSSDTNSLAYLILSCGKGILQYQRVLGISVFPQLFKEMSRLIF</sequence>
<dbReference type="InterPro" id="IPR001647">
    <property type="entry name" value="HTH_TetR"/>
</dbReference>
<evidence type="ECO:0000256" key="3">
    <source>
        <dbReference type="ARBA" id="ARBA00023163"/>
    </source>
</evidence>
<keyword evidence="3" id="KW-0804">Transcription</keyword>
<comment type="caution">
    <text evidence="6">The sequence shown here is derived from an EMBL/GenBank/DDBJ whole genome shotgun (WGS) entry which is preliminary data.</text>
</comment>
<organism evidence="6 7">
    <name type="scientific">Paenibacillus sepulcri</name>
    <dbReference type="NCBI Taxonomy" id="359917"/>
    <lineage>
        <taxon>Bacteria</taxon>
        <taxon>Bacillati</taxon>
        <taxon>Bacillota</taxon>
        <taxon>Bacilli</taxon>
        <taxon>Bacillales</taxon>
        <taxon>Paenibacillaceae</taxon>
        <taxon>Paenibacillus</taxon>
    </lineage>
</organism>
<reference evidence="6 7" key="1">
    <citation type="submission" date="2021-07" db="EMBL/GenBank/DDBJ databases">
        <title>Paenibacillus radiodurans sp. nov., isolated from the southeastern edge of Tengger Desert.</title>
        <authorList>
            <person name="Zhang G."/>
        </authorList>
    </citation>
    <scope>NUCLEOTIDE SEQUENCE [LARGE SCALE GENOMIC DNA]</scope>
    <source>
        <strain evidence="6 7">CCM 7311</strain>
    </source>
</reference>
<dbReference type="SUPFAM" id="SSF48498">
    <property type="entry name" value="Tetracyclin repressor-like, C-terminal domain"/>
    <property type="match status" value="1"/>
</dbReference>
<gene>
    <name evidence="6" type="ORF">K0U00_03210</name>
</gene>
<dbReference type="Gene3D" id="1.10.357.10">
    <property type="entry name" value="Tetracycline Repressor, domain 2"/>
    <property type="match status" value="1"/>
</dbReference>
<evidence type="ECO:0000256" key="1">
    <source>
        <dbReference type="ARBA" id="ARBA00023015"/>
    </source>
</evidence>
<protein>
    <submittedName>
        <fullName evidence="6">TetR/AcrR family transcriptional regulator</fullName>
    </submittedName>
</protein>
<name>A0ABS7BWS6_9BACL</name>
<keyword evidence="7" id="KW-1185">Reference proteome</keyword>
<dbReference type="PANTHER" id="PTHR47506:SF1">
    <property type="entry name" value="HTH-TYPE TRANSCRIPTIONAL REGULATOR YJDC"/>
    <property type="match status" value="1"/>
</dbReference>
<dbReference type="PROSITE" id="PS50977">
    <property type="entry name" value="HTH_TETR_2"/>
    <property type="match status" value="1"/>
</dbReference>